<dbReference type="Pfam" id="PF03974">
    <property type="entry name" value="Ecotin"/>
    <property type="match status" value="1"/>
</dbReference>
<comment type="similarity">
    <text evidence="1">Belongs to the protease inhibitor I11 (ecotin) family.</text>
</comment>
<protein>
    <submittedName>
        <fullName evidence="2">Serine protease inhibitor ecotin</fullName>
    </submittedName>
</protein>
<dbReference type="PANTHER" id="PTHR35890">
    <property type="match status" value="1"/>
</dbReference>
<dbReference type="AlphaFoldDB" id="A0A433WKS1"/>
<comment type="caution">
    <text evidence="2">The sequence shown here is derived from an EMBL/GenBank/DDBJ whole genome shotgun (WGS) entry which is preliminary data.</text>
</comment>
<evidence type="ECO:0000313" key="2">
    <source>
        <dbReference type="EMBL" id="NSL90873.1"/>
    </source>
</evidence>
<dbReference type="GO" id="GO:0004867">
    <property type="term" value="F:serine-type endopeptidase inhibitor activity"/>
    <property type="evidence" value="ECO:0007669"/>
    <property type="project" value="InterPro"/>
</dbReference>
<gene>
    <name evidence="2" type="primary">eco</name>
    <name evidence="2" type="ORF">ECE50_028880</name>
</gene>
<dbReference type="OrthoDB" id="997196at2"/>
<organism evidence="2 3">
    <name type="scientific">Chitinophaga solisilvae</name>
    <dbReference type="NCBI Taxonomy" id="1233460"/>
    <lineage>
        <taxon>Bacteria</taxon>
        <taxon>Pseudomonadati</taxon>
        <taxon>Bacteroidota</taxon>
        <taxon>Chitinophagia</taxon>
        <taxon>Chitinophagales</taxon>
        <taxon>Chitinophagaceae</taxon>
        <taxon>Chitinophaga</taxon>
    </lineage>
</organism>
<dbReference type="NCBIfam" id="NF002987">
    <property type="entry name" value="PRK03719.1"/>
    <property type="match status" value="1"/>
</dbReference>
<accession>A0A433WKS1</accession>
<dbReference type="PIRSF" id="PIRSF006865">
    <property type="entry name" value="Prot_inh_ecotin"/>
    <property type="match status" value="1"/>
</dbReference>
<dbReference type="Proteomes" id="UP000281028">
    <property type="component" value="Unassembled WGS sequence"/>
</dbReference>
<dbReference type="EMBL" id="RIAR02000001">
    <property type="protein sequence ID" value="NSL90873.1"/>
    <property type="molecule type" value="Genomic_DNA"/>
</dbReference>
<dbReference type="SUPFAM" id="SSF49772">
    <property type="entry name" value="Ecotin, trypsin inhibitor"/>
    <property type="match status" value="1"/>
</dbReference>
<evidence type="ECO:0000313" key="3">
    <source>
        <dbReference type="Proteomes" id="UP000281028"/>
    </source>
</evidence>
<keyword evidence="3" id="KW-1185">Reference proteome</keyword>
<proteinExistence type="inferred from homology"/>
<dbReference type="InterPro" id="IPR005658">
    <property type="entry name" value="Prot_inh_ecotin"/>
</dbReference>
<dbReference type="PANTHER" id="PTHR35890:SF3">
    <property type="entry name" value="ECOTIN"/>
    <property type="match status" value="1"/>
</dbReference>
<dbReference type="InterPro" id="IPR036198">
    <property type="entry name" value="Ecotin_sf"/>
</dbReference>
<sequence>MKQFMLLLLVWATAVQTGYSQGVKDENLKPFPVTVKGMTRYVIDLPERNAEDNYQVELMAGKVMKVDCNNHRLIGQFTVKDVKGWGYTYYQYTSTGRTASTLMGCPDKTLTDKFIYNTRLVRYNSKLPIVVYVPKGYQVKYKIWERQEKEEEAVIK</sequence>
<reference evidence="2" key="1">
    <citation type="submission" date="2020-05" db="EMBL/GenBank/DDBJ databases">
        <title>Chitinophaga laudate sp. nov., isolated from a tropical peat swamp.</title>
        <authorList>
            <person name="Goh C.B.S."/>
            <person name="Lee M.S."/>
            <person name="Parimannan S."/>
            <person name="Pasbakhsh P."/>
            <person name="Yule C.M."/>
            <person name="Rajandas H."/>
            <person name="Loke S."/>
            <person name="Croft L."/>
            <person name="Tan J.B.L."/>
        </authorList>
    </citation>
    <scope>NUCLEOTIDE SEQUENCE</scope>
    <source>
        <strain evidence="2">Mgbs1</strain>
    </source>
</reference>
<name>A0A433WKS1_9BACT</name>
<evidence type="ECO:0000256" key="1">
    <source>
        <dbReference type="ARBA" id="ARBA00010558"/>
    </source>
</evidence>
<dbReference type="Gene3D" id="2.60.40.550">
    <property type="entry name" value="Ecotin"/>
    <property type="match status" value="1"/>
</dbReference>